<dbReference type="PANTHER" id="PTHR12526">
    <property type="entry name" value="GLYCOSYLTRANSFERASE"/>
    <property type="match status" value="1"/>
</dbReference>
<dbReference type="Gene3D" id="3.40.50.2000">
    <property type="entry name" value="Glycogen Phosphorylase B"/>
    <property type="match status" value="2"/>
</dbReference>
<comment type="caution">
    <text evidence="2">The sequence shown here is derived from an EMBL/GenBank/DDBJ whole genome shotgun (WGS) entry which is preliminary data.</text>
</comment>
<dbReference type="EMBL" id="RXYK01000025">
    <property type="protein sequence ID" value="RTY35189.1"/>
    <property type="molecule type" value="Genomic_DNA"/>
</dbReference>
<dbReference type="GO" id="GO:0016757">
    <property type="term" value="F:glycosyltransferase activity"/>
    <property type="evidence" value="ECO:0007669"/>
    <property type="project" value="InterPro"/>
</dbReference>
<feature type="domain" description="Glycosyl transferase family 1" evidence="1">
    <location>
        <begin position="193"/>
        <end position="339"/>
    </location>
</feature>
<reference evidence="2 3" key="1">
    <citation type="submission" date="2018-12" db="EMBL/GenBank/DDBJ databases">
        <authorList>
            <person name="Lunina O.N."/>
            <person name="Grouzdev D.S."/>
            <person name="Gorlenko V.M."/>
            <person name="Savvichev A.S."/>
        </authorList>
    </citation>
    <scope>NUCLEOTIDE SEQUENCE [LARGE SCALE GENOMIC DNA]</scope>
    <source>
        <strain evidence="2 3">BrKhr-17</strain>
    </source>
</reference>
<gene>
    <name evidence="2" type="ORF">EKD02_09405</name>
</gene>
<organism evidence="2 3">
    <name type="scientific">Chlorobium phaeovibrioides</name>
    <dbReference type="NCBI Taxonomy" id="1094"/>
    <lineage>
        <taxon>Bacteria</taxon>
        <taxon>Pseudomonadati</taxon>
        <taxon>Chlorobiota</taxon>
        <taxon>Chlorobiia</taxon>
        <taxon>Chlorobiales</taxon>
        <taxon>Chlorobiaceae</taxon>
        <taxon>Chlorobium/Pelodictyon group</taxon>
        <taxon>Chlorobium</taxon>
    </lineage>
</organism>
<dbReference type="RefSeq" id="WP_126385229.1">
    <property type="nucleotide sequence ID" value="NZ_RXYK01000025.1"/>
</dbReference>
<dbReference type="Pfam" id="PF00534">
    <property type="entry name" value="Glycos_transf_1"/>
    <property type="match status" value="1"/>
</dbReference>
<dbReference type="SUPFAM" id="SSF53756">
    <property type="entry name" value="UDP-Glycosyltransferase/glycogen phosphorylase"/>
    <property type="match status" value="1"/>
</dbReference>
<dbReference type="InterPro" id="IPR001296">
    <property type="entry name" value="Glyco_trans_1"/>
</dbReference>
<dbReference type="CDD" id="cd03801">
    <property type="entry name" value="GT4_PimA-like"/>
    <property type="match status" value="1"/>
</dbReference>
<keyword evidence="2" id="KW-0808">Transferase</keyword>
<evidence type="ECO:0000313" key="3">
    <source>
        <dbReference type="Proteomes" id="UP000279908"/>
    </source>
</evidence>
<accession>A0A432ASS0</accession>
<evidence type="ECO:0000313" key="2">
    <source>
        <dbReference type="EMBL" id="RTY35189.1"/>
    </source>
</evidence>
<evidence type="ECO:0000259" key="1">
    <source>
        <dbReference type="Pfam" id="PF00534"/>
    </source>
</evidence>
<sequence length="373" mass="40237">MKQLRVLVVGAFPPTDSGILGGIVTTCRTLLSSSFPDRFDLSLFDTTQISNPPPPLIRRMLLAASRFGKYLKLVVERPDAVLIFTSGGASLVEKTVMARVAGWFRCAVLLFPRSGIIMDQFHASFVYRKWIGMALSSADTLLCQGPAWHRFAVDGLGFKPECAPIIPNWTASDALLAIGRSRRPRPSGLPVRLLFLGWLEDHKGVFELLEACRELLPSHSFQLTLAGRGDAETRAKEFVEREGLGGVVAFAGWVRGDELLALFSESDVLVLPSWHEGFPNAMIEAMAAGLAVVVSAVGNVPDVVTNGEEALLVPPKDAAALAEALKRVMDDGELRNALAMRGLAFAAGSYGVEQGVARLTQAINEAVLVKQVS</sequence>
<name>A0A432ASS0_CHLPH</name>
<proteinExistence type="predicted"/>
<dbReference type="AlphaFoldDB" id="A0A432ASS0"/>
<dbReference type="PANTHER" id="PTHR12526:SF631">
    <property type="entry name" value="BLL6306 PROTEIN"/>
    <property type="match status" value="1"/>
</dbReference>
<protein>
    <submittedName>
        <fullName evidence="2">Glycosyltransferase family 1 protein</fullName>
    </submittedName>
</protein>
<dbReference type="Proteomes" id="UP000279908">
    <property type="component" value="Unassembled WGS sequence"/>
</dbReference>